<evidence type="ECO:0000256" key="8">
    <source>
        <dbReference type="ARBA" id="ARBA00026106"/>
    </source>
</evidence>
<gene>
    <name evidence="13" type="primary">LOC105224377</name>
</gene>
<dbReference type="InterPro" id="IPR045088">
    <property type="entry name" value="ALAT1/2-like"/>
</dbReference>
<comment type="cofactor">
    <cofactor evidence="1">
        <name>pyridoxal 5'-phosphate</name>
        <dbReference type="ChEBI" id="CHEBI:597326"/>
    </cofactor>
</comment>
<dbReference type="GeneID" id="105224377"/>
<feature type="compositionally biased region" description="Polar residues" evidence="10">
    <location>
        <begin position="61"/>
        <end position="80"/>
    </location>
</feature>
<evidence type="ECO:0000256" key="7">
    <source>
        <dbReference type="ARBA" id="ARBA00025785"/>
    </source>
</evidence>
<keyword evidence="3 13" id="KW-0032">Aminotransferase</keyword>
<evidence type="ECO:0000256" key="5">
    <source>
        <dbReference type="ARBA" id="ARBA00022898"/>
    </source>
</evidence>
<dbReference type="CDD" id="cd00609">
    <property type="entry name" value="AAT_like"/>
    <property type="match status" value="1"/>
</dbReference>
<sequence length="634" mass="70626">MRSFAQSFLDATQHHTKLREREVTKFEATANLNDHVLNSLAGAFVVRATHTNNNFQRHIKVNSTNTSHQPPTNTHTYTDNGRSELSIPKQKQTGRGTTKAKAKNMNRISTAVYRHWNASLANIAQANTSRSCRLSAAAFINAKREMSSSSSHNAAASDKCLSLDNINPQFIELEYAVRGPLVIRAGQIEKELQQGVKKPFDQVIRANIGDCHAMGQKPITFLRQLLALTFDTSLFDSPAYPEDVKKRARIILDGCQGQSVGSYTDSAGIEVIRRQVADFIEKRDGIPTNWENIYLTGGASPGIKSILSLVRAKVDGKRPGVMVPIPQYPLYSATISEYAMTRIGYYLNEEQNWSLEVPELERAYNEARKTSEPRALVVINPGNPTGQVLTRENIVDVIKFAHKHKLLLLADEVYQANIYDPNSKFYSFKSVAYEMGSPYREMELCSFLSTSKGYLGECGIRGGYMEVLNMCPQVQAMLTKSITASLCSTTAGQVAVSALVYPPEKGEPSYEQYVAERDAVLDALKERAELVYKTFNSFEGFKVNVVQGAMYAFPQIVIPPKAIAAAKAKNMPPDTFYAFELLESTGICIVSGSGFGQKEGTYHFRTTILPQTDKLKIMLDKFQTFHADFMKKYK</sequence>
<feature type="domain" description="Aminotransferase class I/classII large" evidence="11">
    <location>
        <begin position="255"/>
        <end position="616"/>
    </location>
</feature>
<evidence type="ECO:0000313" key="12">
    <source>
        <dbReference type="Proteomes" id="UP001652620"/>
    </source>
</evidence>
<comment type="subunit">
    <text evidence="2">Homodimer.</text>
</comment>
<keyword evidence="12" id="KW-1185">Reference proteome</keyword>
<dbReference type="EC" id="2.6.1.2" evidence="8"/>
<evidence type="ECO:0000256" key="1">
    <source>
        <dbReference type="ARBA" id="ARBA00001933"/>
    </source>
</evidence>
<comment type="pathway">
    <text evidence="6">Amino-acid degradation; L-alanine degradation via transaminase pathway; pyruvate from L-alanine: step 1/1.</text>
</comment>
<dbReference type="SUPFAM" id="SSF53383">
    <property type="entry name" value="PLP-dependent transferases"/>
    <property type="match status" value="1"/>
</dbReference>
<dbReference type="Gene3D" id="3.40.640.10">
    <property type="entry name" value="Type I PLP-dependent aspartate aminotransferase-like (Major domain)"/>
    <property type="match status" value="1"/>
</dbReference>
<evidence type="ECO:0000256" key="2">
    <source>
        <dbReference type="ARBA" id="ARBA00011738"/>
    </source>
</evidence>
<keyword evidence="4" id="KW-0808">Transferase</keyword>
<dbReference type="Proteomes" id="UP001652620">
    <property type="component" value="Chromosome 4"/>
</dbReference>
<evidence type="ECO:0000313" key="13">
    <source>
        <dbReference type="RefSeq" id="XP_049310726.1"/>
    </source>
</evidence>
<dbReference type="InterPro" id="IPR015421">
    <property type="entry name" value="PyrdxlP-dep_Trfase_major"/>
</dbReference>
<dbReference type="InterPro" id="IPR004839">
    <property type="entry name" value="Aminotransferase_I/II_large"/>
</dbReference>
<comment type="similarity">
    <text evidence="7">Belongs to the class-I pyridoxal-phosphate-dependent aminotransferase family. Alanine aminotransferase subfamily.</text>
</comment>
<dbReference type="Gene3D" id="1.10.287.1970">
    <property type="match status" value="1"/>
</dbReference>
<keyword evidence="5" id="KW-0663">Pyridoxal phosphate</keyword>
<dbReference type="PANTHER" id="PTHR11751:SF29">
    <property type="entry name" value="ALANINE TRANSAMINASE"/>
    <property type="match status" value="1"/>
</dbReference>
<dbReference type="GO" id="GO:0008483">
    <property type="term" value="F:transaminase activity"/>
    <property type="evidence" value="ECO:0007669"/>
    <property type="project" value="UniProtKB-KW"/>
</dbReference>
<feature type="region of interest" description="Disordered" evidence="10">
    <location>
        <begin position="61"/>
        <end position="102"/>
    </location>
</feature>
<organism evidence="12 13">
    <name type="scientific">Bactrocera dorsalis</name>
    <name type="common">Oriental fruit fly</name>
    <name type="synonym">Dacus dorsalis</name>
    <dbReference type="NCBI Taxonomy" id="27457"/>
    <lineage>
        <taxon>Eukaryota</taxon>
        <taxon>Metazoa</taxon>
        <taxon>Ecdysozoa</taxon>
        <taxon>Arthropoda</taxon>
        <taxon>Hexapoda</taxon>
        <taxon>Insecta</taxon>
        <taxon>Pterygota</taxon>
        <taxon>Neoptera</taxon>
        <taxon>Endopterygota</taxon>
        <taxon>Diptera</taxon>
        <taxon>Brachycera</taxon>
        <taxon>Muscomorpha</taxon>
        <taxon>Tephritoidea</taxon>
        <taxon>Tephritidae</taxon>
        <taxon>Bactrocera</taxon>
        <taxon>Bactrocera</taxon>
    </lineage>
</organism>
<evidence type="ECO:0000256" key="10">
    <source>
        <dbReference type="SAM" id="MobiDB-lite"/>
    </source>
</evidence>
<protein>
    <recommendedName>
        <fullName evidence="8">alanine transaminase</fullName>
        <ecNumber evidence="8">2.6.1.2</ecNumber>
    </recommendedName>
</protein>
<dbReference type="Gene3D" id="3.90.1150.10">
    <property type="entry name" value="Aspartate Aminotransferase, domain 1"/>
    <property type="match status" value="1"/>
</dbReference>
<comment type="catalytic activity">
    <reaction evidence="9">
        <text>L-alanine + 2-oxoglutarate = pyruvate + L-glutamate</text>
        <dbReference type="Rhea" id="RHEA:19453"/>
        <dbReference type="ChEBI" id="CHEBI:15361"/>
        <dbReference type="ChEBI" id="CHEBI:16810"/>
        <dbReference type="ChEBI" id="CHEBI:29985"/>
        <dbReference type="ChEBI" id="CHEBI:57972"/>
        <dbReference type="EC" id="2.6.1.2"/>
    </reaction>
</comment>
<dbReference type="PANTHER" id="PTHR11751">
    <property type="entry name" value="ALANINE AMINOTRANSFERASE"/>
    <property type="match status" value="1"/>
</dbReference>
<dbReference type="InterPro" id="IPR015424">
    <property type="entry name" value="PyrdxlP-dep_Trfase"/>
</dbReference>
<evidence type="ECO:0000256" key="3">
    <source>
        <dbReference type="ARBA" id="ARBA00022576"/>
    </source>
</evidence>
<evidence type="ECO:0000256" key="4">
    <source>
        <dbReference type="ARBA" id="ARBA00022679"/>
    </source>
</evidence>
<reference evidence="13" key="1">
    <citation type="submission" date="2025-08" db="UniProtKB">
        <authorList>
            <consortium name="RefSeq"/>
        </authorList>
    </citation>
    <scope>IDENTIFICATION</scope>
    <source>
        <tissue evidence="13">Adult</tissue>
    </source>
</reference>
<dbReference type="InterPro" id="IPR015422">
    <property type="entry name" value="PyrdxlP-dep_Trfase_small"/>
</dbReference>
<evidence type="ECO:0000256" key="9">
    <source>
        <dbReference type="ARBA" id="ARBA00047412"/>
    </source>
</evidence>
<accession>A0ABM3JNC4</accession>
<dbReference type="RefSeq" id="XP_049310726.1">
    <property type="nucleotide sequence ID" value="XM_049454769.1"/>
</dbReference>
<evidence type="ECO:0000256" key="6">
    <source>
        <dbReference type="ARBA" id="ARBA00025708"/>
    </source>
</evidence>
<name>A0ABM3JNC4_BACDO</name>
<evidence type="ECO:0000259" key="11">
    <source>
        <dbReference type="Pfam" id="PF00155"/>
    </source>
</evidence>
<dbReference type="Pfam" id="PF00155">
    <property type="entry name" value="Aminotran_1_2"/>
    <property type="match status" value="1"/>
</dbReference>
<proteinExistence type="inferred from homology"/>